<keyword evidence="1" id="KW-0472">Membrane</keyword>
<dbReference type="KEGG" id="err:DVR09_08590"/>
<gene>
    <name evidence="2" type="ORF">DVR09_08590</name>
</gene>
<organism evidence="2 3">
    <name type="scientific">Erythrobacter aureus</name>
    <dbReference type="NCBI Taxonomy" id="2182384"/>
    <lineage>
        <taxon>Bacteria</taxon>
        <taxon>Pseudomonadati</taxon>
        <taxon>Pseudomonadota</taxon>
        <taxon>Alphaproteobacteria</taxon>
        <taxon>Sphingomonadales</taxon>
        <taxon>Erythrobacteraceae</taxon>
        <taxon>Erythrobacter/Porphyrobacter group</taxon>
        <taxon>Erythrobacter</taxon>
    </lineage>
</organism>
<keyword evidence="1" id="KW-1133">Transmembrane helix</keyword>
<protein>
    <submittedName>
        <fullName evidence="2">Uncharacterized protein</fullName>
    </submittedName>
</protein>
<name>A0A345YEN3_9SPHN</name>
<dbReference type="Proteomes" id="UP000254508">
    <property type="component" value="Chromosome"/>
</dbReference>
<keyword evidence="1" id="KW-0812">Transmembrane</keyword>
<evidence type="ECO:0000256" key="1">
    <source>
        <dbReference type="SAM" id="Phobius"/>
    </source>
</evidence>
<proteinExistence type="predicted"/>
<evidence type="ECO:0000313" key="3">
    <source>
        <dbReference type="Proteomes" id="UP000254508"/>
    </source>
</evidence>
<accession>A0A345YEN3</accession>
<feature type="transmembrane region" description="Helical" evidence="1">
    <location>
        <begin position="6"/>
        <end position="23"/>
    </location>
</feature>
<dbReference type="AlphaFoldDB" id="A0A345YEN3"/>
<dbReference type="EMBL" id="CP031357">
    <property type="protein sequence ID" value="AXK42385.1"/>
    <property type="molecule type" value="Genomic_DNA"/>
</dbReference>
<sequence length="137" mass="15071">MPVKTFISILIAIIVLILIGDFFRLNAWIARQSVPIGAYVTLYPFPFHIEETYVDGEFQGIGIGESITEVAGALNSNRRCQFVIDERLVEIADANITGYGDGELIMRCKSGGVAWNQILVIQGGVIQQVRISGGLWL</sequence>
<evidence type="ECO:0000313" key="2">
    <source>
        <dbReference type="EMBL" id="AXK42385.1"/>
    </source>
</evidence>
<reference evidence="3" key="1">
    <citation type="submission" date="2018-07" db="EMBL/GenBank/DDBJ databases">
        <title>Genome sequence of Erythrobacter strain YH-07, an antagonistic bacterium isolated from Yellow Sea.</title>
        <authorList>
            <person name="Tang T."/>
            <person name="Liu Q."/>
            <person name="Sun X."/>
        </authorList>
    </citation>
    <scope>NUCLEOTIDE SEQUENCE [LARGE SCALE GENOMIC DNA]</scope>
    <source>
        <strain evidence="3">YH-07</strain>
    </source>
</reference>
<keyword evidence="3" id="KW-1185">Reference proteome</keyword>